<feature type="binding site" evidence="10 13">
    <location>
        <position position="38"/>
    </location>
    <ligand>
        <name>a divalent metal cation</name>
        <dbReference type="ChEBI" id="CHEBI:60240"/>
    </ligand>
</feature>
<dbReference type="HAMAP" id="MF_02227">
    <property type="entry name" value="RPE"/>
    <property type="match status" value="1"/>
</dbReference>
<evidence type="ECO:0000256" key="14">
    <source>
        <dbReference type="PIRSR" id="PIRSR001461-3"/>
    </source>
</evidence>
<dbReference type="AlphaFoldDB" id="E1R068"/>
<dbReference type="EMBL" id="CP002106">
    <property type="protein sequence ID" value="ADK68032.1"/>
    <property type="molecule type" value="Genomic_DNA"/>
</dbReference>
<evidence type="ECO:0000256" key="3">
    <source>
        <dbReference type="ARBA" id="ARBA00001941"/>
    </source>
</evidence>
<feature type="binding site" evidence="10 13">
    <location>
        <position position="69"/>
    </location>
    <ligand>
        <name>a divalent metal cation</name>
        <dbReference type="ChEBI" id="CHEBI:60240"/>
    </ligand>
</feature>
<keyword evidence="16" id="KW-1185">Reference proteome</keyword>
<gene>
    <name evidence="10" type="primary">rpe</name>
    <name evidence="15" type="ordered locus">Olsu_0921</name>
</gene>
<evidence type="ECO:0000313" key="15">
    <source>
        <dbReference type="EMBL" id="ADK68032.1"/>
    </source>
</evidence>
<feature type="binding site" evidence="10 14">
    <location>
        <position position="69"/>
    </location>
    <ligand>
        <name>substrate</name>
    </ligand>
</feature>
<dbReference type="InterPro" id="IPR000056">
    <property type="entry name" value="Ribul_P_3_epim-like"/>
</dbReference>
<protein>
    <recommendedName>
        <fullName evidence="7 10">Ribulose-phosphate 3-epimerase</fullName>
        <ecNumber evidence="7 10">5.1.3.1</ecNumber>
    </recommendedName>
</protein>
<dbReference type="NCBIfam" id="NF004076">
    <property type="entry name" value="PRK05581.1-4"/>
    <property type="match status" value="1"/>
</dbReference>
<name>E1R068_OLSUV</name>
<dbReference type="PIRSF" id="PIRSF001461">
    <property type="entry name" value="RPE"/>
    <property type="match status" value="1"/>
</dbReference>
<keyword evidence="13" id="KW-0862">Zinc</keyword>
<dbReference type="GO" id="GO:0004750">
    <property type="term" value="F:D-ribulose-phosphate 3-epimerase activity"/>
    <property type="evidence" value="ECO:0007669"/>
    <property type="project" value="UniProtKB-UniRule"/>
</dbReference>
<keyword evidence="13" id="KW-0170">Cobalt</keyword>
<dbReference type="Pfam" id="PF00834">
    <property type="entry name" value="Ribul_P_3_epim"/>
    <property type="match status" value="1"/>
</dbReference>
<keyword evidence="10 11" id="KW-0119">Carbohydrate metabolism</keyword>
<comment type="function">
    <text evidence="10">Catalyzes the reversible epimerization of D-ribulose 5-phosphate to D-xylulose 5-phosphate.</text>
</comment>
<evidence type="ECO:0000313" key="16">
    <source>
        <dbReference type="Proteomes" id="UP000000333"/>
    </source>
</evidence>
<dbReference type="InterPro" id="IPR026019">
    <property type="entry name" value="Ribul_P_3_epim"/>
</dbReference>
<keyword evidence="8 10" id="KW-0479">Metal-binding</keyword>
<dbReference type="GO" id="GO:0006098">
    <property type="term" value="P:pentose-phosphate shunt"/>
    <property type="evidence" value="ECO:0007669"/>
    <property type="project" value="UniProtKB-UniRule"/>
</dbReference>
<evidence type="ECO:0000256" key="5">
    <source>
        <dbReference type="ARBA" id="ARBA00001954"/>
    </source>
</evidence>
<comment type="cofactor">
    <cofactor evidence="2">
        <name>Mn(2+)</name>
        <dbReference type="ChEBI" id="CHEBI:29035"/>
    </cofactor>
</comment>
<dbReference type="GO" id="GO:0005737">
    <property type="term" value="C:cytoplasm"/>
    <property type="evidence" value="ECO:0007669"/>
    <property type="project" value="UniProtKB-ARBA"/>
</dbReference>
<evidence type="ECO:0000256" key="11">
    <source>
        <dbReference type="PIRNR" id="PIRNR001461"/>
    </source>
</evidence>
<feature type="binding site" evidence="10">
    <location>
        <begin position="178"/>
        <end position="180"/>
    </location>
    <ligand>
        <name>substrate</name>
    </ligand>
</feature>
<dbReference type="PROSITE" id="PS01085">
    <property type="entry name" value="RIBUL_P_3_EPIMER_1"/>
    <property type="match status" value="1"/>
</dbReference>
<evidence type="ECO:0000256" key="12">
    <source>
        <dbReference type="PIRSR" id="PIRSR001461-1"/>
    </source>
</evidence>
<dbReference type="Proteomes" id="UP000000333">
    <property type="component" value="Chromosome"/>
</dbReference>
<evidence type="ECO:0000256" key="7">
    <source>
        <dbReference type="ARBA" id="ARBA00013188"/>
    </source>
</evidence>
<dbReference type="STRING" id="633147.Olsu_0921"/>
<dbReference type="GO" id="GO:0019323">
    <property type="term" value="P:pentose catabolic process"/>
    <property type="evidence" value="ECO:0007669"/>
    <property type="project" value="UniProtKB-UniRule"/>
</dbReference>
<evidence type="ECO:0000256" key="4">
    <source>
        <dbReference type="ARBA" id="ARBA00001947"/>
    </source>
</evidence>
<proteinExistence type="inferred from homology"/>
<feature type="binding site" evidence="10 13">
    <location>
        <position position="178"/>
    </location>
    <ligand>
        <name>a divalent metal cation</name>
        <dbReference type="ChEBI" id="CHEBI:60240"/>
    </ligand>
</feature>
<dbReference type="CDD" id="cd00429">
    <property type="entry name" value="RPE"/>
    <property type="match status" value="1"/>
</dbReference>
<feature type="binding site" evidence="10 14">
    <location>
        <position position="13"/>
    </location>
    <ligand>
        <name>substrate</name>
    </ligand>
</feature>
<evidence type="ECO:0000256" key="9">
    <source>
        <dbReference type="ARBA" id="ARBA00023235"/>
    </source>
</evidence>
<sequence>MPMLTEGTLIAPSVLSADFTRLGEELDSISDADYVHYDVMDGHFVPNLSFGTAVLSQVKAATSLPIDVHLMVANPEECARWYLEAGADAVSFHWEAQTHAARLVSLIHDAGARAGVALNPATPVSVLEAIIDELDLVLIMSVNPGFGGQRFLEGTIGKLRTLRALCTSHGVRPLVEVDGGIGASNAGVVCAAGANLLVAGSSIFGTTDRAAAIAKIRTAGDLGLAREA</sequence>
<evidence type="ECO:0000256" key="10">
    <source>
        <dbReference type="HAMAP-Rule" id="MF_02227"/>
    </source>
</evidence>
<feature type="binding site" evidence="10 14">
    <location>
        <begin position="200"/>
        <end position="201"/>
    </location>
    <ligand>
        <name>substrate</name>
    </ligand>
</feature>
<comment type="pathway">
    <text evidence="10">Carbohydrate degradation.</text>
</comment>
<evidence type="ECO:0000256" key="8">
    <source>
        <dbReference type="ARBA" id="ARBA00022723"/>
    </source>
</evidence>
<feature type="active site" description="Proton donor" evidence="10 12">
    <location>
        <position position="178"/>
    </location>
</feature>
<feature type="active site" description="Proton acceptor" evidence="10 12">
    <location>
        <position position="38"/>
    </location>
</feature>
<evidence type="ECO:0000256" key="13">
    <source>
        <dbReference type="PIRSR" id="PIRSR001461-2"/>
    </source>
</evidence>
<dbReference type="FunFam" id="3.20.20.70:FF:000004">
    <property type="entry name" value="Ribulose-phosphate 3-epimerase"/>
    <property type="match status" value="1"/>
</dbReference>
<comment type="cofactor">
    <cofactor evidence="5">
        <name>Fe(2+)</name>
        <dbReference type="ChEBI" id="CHEBI:29033"/>
    </cofactor>
</comment>
<accession>E1R068</accession>
<reference evidence="15 16" key="1">
    <citation type="journal article" date="2010" name="Stand. Genomic Sci.">
        <title>Complete genome sequence of Olsenella uli type strain (VPI D76D-27C).</title>
        <authorList>
            <person name="Goker M."/>
            <person name="Held B."/>
            <person name="Lucas S."/>
            <person name="Nolan M."/>
            <person name="Yasawong M."/>
            <person name="Glavina Del Rio T."/>
            <person name="Tice H."/>
            <person name="Cheng J.F."/>
            <person name="Bruce D."/>
            <person name="Detter J.C."/>
            <person name="Tapia R."/>
            <person name="Han C."/>
            <person name="Goodwin L."/>
            <person name="Pitluck S."/>
            <person name="Liolios K."/>
            <person name="Ivanova N."/>
            <person name="Mavromatis K."/>
            <person name="Mikhailova N."/>
            <person name="Pati A."/>
            <person name="Chen A."/>
            <person name="Palaniappan K."/>
            <person name="Land M."/>
            <person name="Hauser L."/>
            <person name="Chang Y.J."/>
            <person name="Jeffries C.D."/>
            <person name="Rohde M."/>
            <person name="Sikorski J."/>
            <person name="Pukall R."/>
            <person name="Woyke T."/>
            <person name="Bristow J."/>
            <person name="Eisen J.A."/>
            <person name="Markowitz V."/>
            <person name="Hugenholtz P."/>
            <person name="Kyrpides N.C."/>
            <person name="Klenk H.P."/>
            <person name="Lapidus A."/>
        </authorList>
    </citation>
    <scope>NUCLEOTIDE SEQUENCE [LARGE SCALE GENOMIC DNA]</scope>
    <source>
        <strain evidence="16">ATCC 49627 / DSM 7084 / CIP 109912 / JCM 12494 / NCIMB 702895 / VPI D76D-27C</strain>
    </source>
</reference>
<comment type="catalytic activity">
    <reaction evidence="1 10 11">
        <text>D-ribulose 5-phosphate = D-xylulose 5-phosphate</text>
        <dbReference type="Rhea" id="RHEA:13677"/>
        <dbReference type="ChEBI" id="CHEBI:57737"/>
        <dbReference type="ChEBI" id="CHEBI:58121"/>
        <dbReference type="EC" id="5.1.3.1"/>
    </reaction>
</comment>
<dbReference type="eggNOG" id="COG0036">
    <property type="taxonomic scope" value="Bacteria"/>
</dbReference>
<dbReference type="KEGG" id="ols:Olsu_0921"/>
<keyword evidence="13" id="KW-0464">Manganese</keyword>
<organism evidence="15 16">
    <name type="scientific">Olsenella uli (strain ATCC 49627 / DSM 7084 / CCUG 31166 / CIP 109912 / JCM 12494 / LMG 11480 / NCIMB 702895 / VPI D76D-27C)</name>
    <name type="common">Lactobacillus uli</name>
    <dbReference type="NCBI Taxonomy" id="633147"/>
    <lineage>
        <taxon>Bacteria</taxon>
        <taxon>Bacillati</taxon>
        <taxon>Actinomycetota</taxon>
        <taxon>Coriobacteriia</taxon>
        <taxon>Coriobacteriales</taxon>
        <taxon>Atopobiaceae</taxon>
        <taxon>Olsenella</taxon>
    </lineage>
</organism>
<keyword evidence="9 10" id="KW-0413">Isomerase</keyword>
<dbReference type="InterPro" id="IPR013785">
    <property type="entry name" value="Aldolase_TIM"/>
</dbReference>
<comment type="similarity">
    <text evidence="6 10 11">Belongs to the ribulose-phosphate 3-epimerase family.</text>
</comment>
<dbReference type="GO" id="GO:0046872">
    <property type="term" value="F:metal ion binding"/>
    <property type="evidence" value="ECO:0007669"/>
    <property type="project" value="UniProtKB-UniRule"/>
</dbReference>
<evidence type="ECO:0000256" key="1">
    <source>
        <dbReference type="ARBA" id="ARBA00001782"/>
    </source>
</evidence>
<feature type="binding site" evidence="10 13">
    <location>
        <position position="36"/>
    </location>
    <ligand>
        <name>a divalent metal cation</name>
        <dbReference type="ChEBI" id="CHEBI:60240"/>
    </ligand>
</feature>
<comment type="cofactor">
    <cofactor evidence="3">
        <name>Co(2+)</name>
        <dbReference type="ChEBI" id="CHEBI:48828"/>
    </cofactor>
</comment>
<feature type="binding site" evidence="14">
    <location>
        <position position="180"/>
    </location>
    <ligand>
        <name>substrate</name>
    </ligand>
</feature>
<dbReference type="EC" id="5.1.3.1" evidence="7 10"/>
<comment type="cofactor">
    <cofactor evidence="4">
        <name>Zn(2+)</name>
        <dbReference type="ChEBI" id="CHEBI:29105"/>
    </cofactor>
</comment>
<dbReference type="PROSITE" id="PS01086">
    <property type="entry name" value="RIBUL_P_3_EPIMER_2"/>
    <property type="match status" value="1"/>
</dbReference>
<dbReference type="InterPro" id="IPR011060">
    <property type="entry name" value="RibuloseP-bd_barrel"/>
</dbReference>
<dbReference type="NCBIfam" id="TIGR01163">
    <property type="entry name" value="rpe"/>
    <property type="match status" value="1"/>
</dbReference>
<dbReference type="HOGENOM" id="CLU_054856_2_1_11"/>
<dbReference type="SUPFAM" id="SSF51366">
    <property type="entry name" value="Ribulose-phoshate binding barrel"/>
    <property type="match status" value="1"/>
</dbReference>
<dbReference type="PANTHER" id="PTHR11749">
    <property type="entry name" value="RIBULOSE-5-PHOSPHATE-3-EPIMERASE"/>
    <property type="match status" value="1"/>
</dbReference>
<comment type="cofactor">
    <cofactor evidence="10 13">
        <name>a divalent metal cation</name>
        <dbReference type="ChEBI" id="CHEBI:60240"/>
    </cofactor>
    <text evidence="10 13">Binds 1 divalent metal cation per subunit.</text>
</comment>
<dbReference type="Gene3D" id="3.20.20.70">
    <property type="entry name" value="Aldolase class I"/>
    <property type="match status" value="1"/>
</dbReference>
<feature type="binding site" evidence="10 14">
    <location>
        <begin position="145"/>
        <end position="148"/>
    </location>
    <ligand>
        <name>substrate</name>
    </ligand>
</feature>
<evidence type="ECO:0000256" key="6">
    <source>
        <dbReference type="ARBA" id="ARBA00009541"/>
    </source>
</evidence>
<evidence type="ECO:0000256" key="2">
    <source>
        <dbReference type="ARBA" id="ARBA00001936"/>
    </source>
</evidence>